<dbReference type="Gene3D" id="3.40.1390.10">
    <property type="entry name" value="MurE/MurF, N-terminal domain"/>
    <property type="match status" value="1"/>
</dbReference>
<dbReference type="UniPathway" id="UPA00973"/>
<comment type="catalytic activity">
    <reaction evidence="7">
        <text>a UDP-3-O-[(3R)-3-hydroxyacyl]-alpha-D-glucosamine + a (3R)-hydroxyacyl-[ACP] = a UDP-2-N,3-O-bis[(3R)-3-hydroxyacyl]-alpha-D-glucosamine + holo-[ACP] + H(+)</text>
        <dbReference type="Rhea" id="RHEA:53836"/>
        <dbReference type="Rhea" id="RHEA-COMP:9685"/>
        <dbReference type="Rhea" id="RHEA-COMP:9945"/>
        <dbReference type="ChEBI" id="CHEBI:15378"/>
        <dbReference type="ChEBI" id="CHEBI:64479"/>
        <dbReference type="ChEBI" id="CHEBI:78827"/>
        <dbReference type="ChEBI" id="CHEBI:137740"/>
        <dbReference type="ChEBI" id="CHEBI:137748"/>
        <dbReference type="EC" id="2.3.1.191"/>
    </reaction>
</comment>
<dbReference type="GO" id="GO:0016020">
    <property type="term" value="C:membrane"/>
    <property type="evidence" value="ECO:0007669"/>
    <property type="project" value="GOC"/>
</dbReference>
<dbReference type="SUPFAM" id="SSF51161">
    <property type="entry name" value="Trimeric LpxA-like enzymes"/>
    <property type="match status" value="1"/>
</dbReference>
<comment type="subunit">
    <text evidence="7">Homotrimer.</text>
</comment>
<keyword evidence="4 7" id="KW-0677">Repeat</keyword>
<dbReference type="InterPro" id="IPR011004">
    <property type="entry name" value="Trimer_LpxA-like_sf"/>
</dbReference>
<name>A0A0U5BXM8_9BACT</name>
<evidence type="ECO:0000256" key="5">
    <source>
        <dbReference type="ARBA" id="ARBA00023098"/>
    </source>
</evidence>
<reference evidence="9 10" key="1">
    <citation type="journal article" date="2016" name="Int. J. Syst. Evol. Microbiol.">
        <title>Caldimicrobium thiodismutans sp. nov., a sulfur-disproportionating bacterium isolated from a hot spring, and emended description of the genus Caldimicrobium.</title>
        <authorList>
            <person name="Kojima H."/>
            <person name="Umezawa K."/>
            <person name="Fukui M."/>
        </authorList>
    </citation>
    <scope>NUCLEOTIDE SEQUENCE [LARGE SCALE GENOMIC DNA]</scope>
    <source>
        <strain evidence="9 10">TF1</strain>
    </source>
</reference>
<dbReference type="InterPro" id="IPR001451">
    <property type="entry name" value="Hexapep"/>
</dbReference>
<protein>
    <recommendedName>
        <fullName evidence="7">UDP-3-O-acylglucosamine N-acyltransferase</fullName>
        <ecNumber evidence="7">2.3.1.191</ecNumber>
    </recommendedName>
</protein>
<comment type="similarity">
    <text evidence="7">Belongs to the transferase hexapeptide repeat family. LpxD subfamily.</text>
</comment>
<feature type="active site" description="Proton acceptor" evidence="7">
    <location>
        <position position="243"/>
    </location>
</feature>
<dbReference type="Pfam" id="PF00132">
    <property type="entry name" value="Hexapep"/>
    <property type="match status" value="2"/>
</dbReference>
<dbReference type="PATRIC" id="fig|1653476.3.peg.1147"/>
<reference evidence="10" key="2">
    <citation type="journal article" date="2016" name="Int. J. Syst. Evol. Microbiol.">
        <title>Caldimicrobium thiodismutans sp. nov., a sulfur-disproportionating bacterium isolated from a hot spring.</title>
        <authorList>
            <person name="Kojima H."/>
            <person name="Umezawa K."/>
            <person name="Fukui M."/>
        </authorList>
    </citation>
    <scope>NUCLEOTIDE SEQUENCE [LARGE SCALE GENOMIC DNA]</scope>
    <source>
        <strain evidence="10">TF1</strain>
    </source>
</reference>
<keyword evidence="1 7" id="KW-0444">Lipid biosynthesis</keyword>
<dbReference type="CDD" id="cd03352">
    <property type="entry name" value="LbH_LpxD"/>
    <property type="match status" value="1"/>
</dbReference>
<dbReference type="NCBIfam" id="TIGR01853">
    <property type="entry name" value="lipid_A_lpxD"/>
    <property type="match status" value="1"/>
</dbReference>
<dbReference type="Pfam" id="PF04613">
    <property type="entry name" value="LpxD"/>
    <property type="match status" value="1"/>
</dbReference>
<evidence type="ECO:0000256" key="4">
    <source>
        <dbReference type="ARBA" id="ARBA00022737"/>
    </source>
</evidence>
<dbReference type="OrthoDB" id="9784739at2"/>
<evidence type="ECO:0000313" key="10">
    <source>
        <dbReference type="Proteomes" id="UP000068196"/>
    </source>
</evidence>
<comment type="function">
    <text evidence="7">Catalyzes the N-acylation of UDP-3-O-acylglucosamine using 3-hydroxyacyl-ACP as the acyl donor. Is involved in the biosynthesis of lipid A, a phosphorylated glycolipid that anchors the lipopolysaccharide to the outer membrane of the cell.</text>
</comment>
<keyword evidence="3 7" id="KW-0808">Transferase</keyword>
<dbReference type="Gene3D" id="2.160.10.10">
    <property type="entry name" value="Hexapeptide repeat proteins"/>
    <property type="match status" value="1"/>
</dbReference>
<feature type="domain" description="UDP-3-O-[3-hydroxymyristoyl] glucosamine N-acyltransferase non-repeat region" evidence="8">
    <location>
        <begin position="21"/>
        <end position="88"/>
    </location>
</feature>
<keyword evidence="2 7" id="KW-0441">Lipid A biosynthesis</keyword>
<dbReference type="KEGG" id="cthi:THC_1098"/>
<gene>
    <name evidence="7" type="primary">lpxD</name>
    <name evidence="9" type="ORF">THC_1098</name>
</gene>
<keyword evidence="5 7" id="KW-0443">Lipid metabolism</keyword>
<dbReference type="PANTHER" id="PTHR43378:SF2">
    <property type="entry name" value="UDP-3-O-ACYLGLUCOSAMINE N-ACYLTRANSFERASE 1, MITOCHONDRIAL-RELATED"/>
    <property type="match status" value="1"/>
</dbReference>
<dbReference type="RefSeq" id="WP_068514480.1">
    <property type="nucleotide sequence ID" value="NZ_AP014945.1"/>
</dbReference>
<dbReference type="PANTHER" id="PTHR43378">
    <property type="entry name" value="UDP-3-O-ACYLGLUCOSAMINE N-ACYLTRANSFERASE"/>
    <property type="match status" value="1"/>
</dbReference>
<comment type="pathway">
    <text evidence="7">Bacterial outer membrane biogenesis; LPS lipid A biosynthesis.</text>
</comment>
<dbReference type="GO" id="GO:0009245">
    <property type="term" value="P:lipid A biosynthetic process"/>
    <property type="evidence" value="ECO:0007669"/>
    <property type="project" value="UniProtKB-UniRule"/>
</dbReference>
<dbReference type="STRING" id="1653476.THC_1098"/>
<evidence type="ECO:0000259" key="8">
    <source>
        <dbReference type="Pfam" id="PF04613"/>
    </source>
</evidence>
<dbReference type="EMBL" id="AP014945">
    <property type="protein sequence ID" value="BAU23477.1"/>
    <property type="molecule type" value="Genomic_DNA"/>
</dbReference>
<dbReference type="AlphaFoldDB" id="A0A0U5BXM8"/>
<proteinExistence type="inferred from homology"/>
<evidence type="ECO:0000256" key="7">
    <source>
        <dbReference type="HAMAP-Rule" id="MF_00523"/>
    </source>
</evidence>
<keyword evidence="10" id="KW-1185">Reference proteome</keyword>
<accession>A0A0U5BXM8</accession>
<dbReference type="GO" id="GO:0016410">
    <property type="term" value="F:N-acyltransferase activity"/>
    <property type="evidence" value="ECO:0007669"/>
    <property type="project" value="InterPro"/>
</dbReference>
<dbReference type="GO" id="GO:0103118">
    <property type="term" value="F:UDP-3-O-[(3R)-3-hydroxyacyl]-glucosamine N-acyltransferase activity"/>
    <property type="evidence" value="ECO:0007669"/>
    <property type="project" value="UniProtKB-EC"/>
</dbReference>
<dbReference type="EC" id="2.3.1.191" evidence="7"/>
<dbReference type="InterPro" id="IPR007691">
    <property type="entry name" value="LpxD"/>
</dbReference>
<evidence type="ECO:0000256" key="1">
    <source>
        <dbReference type="ARBA" id="ARBA00022516"/>
    </source>
</evidence>
<keyword evidence="6 7" id="KW-0012">Acyltransferase</keyword>
<dbReference type="InterPro" id="IPR020573">
    <property type="entry name" value="UDP_GlcNAc_AcTrfase_non-rep"/>
</dbReference>
<evidence type="ECO:0000313" key="9">
    <source>
        <dbReference type="EMBL" id="BAU23477.1"/>
    </source>
</evidence>
<evidence type="ECO:0000256" key="3">
    <source>
        <dbReference type="ARBA" id="ARBA00022679"/>
    </source>
</evidence>
<evidence type="ECO:0000256" key="2">
    <source>
        <dbReference type="ARBA" id="ARBA00022556"/>
    </source>
</evidence>
<dbReference type="NCBIfam" id="NF002060">
    <property type="entry name" value="PRK00892.1"/>
    <property type="match status" value="1"/>
</dbReference>
<evidence type="ECO:0000256" key="6">
    <source>
        <dbReference type="ARBA" id="ARBA00023315"/>
    </source>
</evidence>
<dbReference type="HAMAP" id="MF_00523">
    <property type="entry name" value="LpxD"/>
    <property type="match status" value="1"/>
</dbReference>
<sequence>MKEFKLSEIAKYVDGVLKGEDFSVLGLNALFLAGERELTFIDSKKRLPEAKTSRAKALLAPIGFSEFLPDKSVIEVKDVRVALARVTSLFWEKSLVFSEKSPFSYIDPSAEIHPSASIYPFVYIGKGVKIGKEVIIFPFCFIGDFCEIGERSILYPHVVLYPGTLLGRNCILHAGVVVGADGFGYAQEPKNEGFKNLKIYHFGRVKIEDEVEIGANSTLDRATFGETIIGSGTKIDNLVQIGHNVRIGRECILVSHTAIGGSAVIEDYVMLAGQVGVAPGSVIRKGARVAAKSGVHGEVPQGEEVAGIPAIKASLWRRAVIIFEKLPELYKDLKKLLRK</sequence>
<dbReference type="Proteomes" id="UP000068196">
    <property type="component" value="Chromosome"/>
</dbReference>
<organism evidence="9 10">
    <name type="scientific">Caldimicrobium thiodismutans</name>
    <dbReference type="NCBI Taxonomy" id="1653476"/>
    <lineage>
        <taxon>Bacteria</taxon>
        <taxon>Pseudomonadati</taxon>
        <taxon>Thermodesulfobacteriota</taxon>
        <taxon>Thermodesulfobacteria</taxon>
        <taxon>Thermodesulfobacteriales</taxon>
        <taxon>Thermodesulfobacteriaceae</taxon>
        <taxon>Caldimicrobium</taxon>
    </lineage>
</organism>